<dbReference type="EMBL" id="CAJHUC010000699">
    <property type="protein sequence ID" value="CAD7697690.1"/>
    <property type="molecule type" value="Genomic_DNA"/>
</dbReference>
<dbReference type="Proteomes" id="UP000708148">
    <property type="component" value="Unassembled WGS sequence"/>
</dbReference>
<dbReference type="GO" id="GO:0006611">
    <property type="term" value="P:protein export from nucleus"/>
    <property type="evidence" value="ECO:0007669"/>
    <property type="project" value="TreeGrafter"/>
</dbReference>
<dbReference type="PANTHER" id="PTHR10997">
    <property type="entry name" value="IMPORTIN-7, 8, 11"/>
    <property type="match status" value="1"/>
</dbReference>
<dbReference type="SMART" id="SM00913">
    <property type="entry name" value="IBN_N"/>
    <property type="match status" value="1"/>
</dbReference>
<dbReference type="SUPFAM" id="SSF48371">
    <property type="entry name" value="ARM repeat"/>
    <property type="match status" value="1"/>
</dbReference>
<comment type="subcellular location">
    <subcellularLocation>
        <location evidence="2">Cytoplasm</location>
    </subcellularLocation>
    <subcellularLocation>
        <location evidence="1">Nucleus</location>
    </subcellularLocation>
</comment>
<evidence type="ECO:0000256" key="3">
    <source>
        <dbReference type="ARBA" id="ARBA00008669"/>
    </source>
</evidence>
<keyword evidence="4" id="KW-0813">Transport</keyword>
<evidence type="ECO:0000256" key="7">
    <source>
        <dbReference type="ARBA" id="ARBA00023242"/>
    </source>
</evidence>
<dbReference type="Gene3D" id="1.25.10.10">
    <property type="entry name" value="Leucine-rich Repeat Variant"/>
    <property type="match status" value="1"/>
</dbReference>
<evidence type="ECO:0000256" key="5">
    <source>
        <dbReference type="ARBA" id="ARBA00022490"/>
    </source>
</evidence>
<dbReference type="InterPro" id="IPR016024">
    <property type="entry name" value="ARM-type_fold"/>
</dbReference>
<dbReference type="Pfam" id="PF03378">
    <property type="entry name" value="CAS_CSE1"/>
    <property type="match status" value="1"/>
</dbReference>
<organism evidence="9 10">
    <name type="scientific">Ostreobium quekettii</name>
    <dbReference type="NCBI Taxonomy" id="121088"/>
    <lineage>
        <taxon>Eukaryota</taxon>
        <taxon>Viridiplantae</taxon>
        <taxon>Chlorophyta</taxon>
        <taxon>core chlorophytes</taxon>
        <taxon>Ulvophyceae</taxon>
        <taxon>TCBD clade</taxon>
        <taxon>Bryopsidales</taxon>
        <taxon>Ostreobineae</taxon>
        <taxon>Ostreobiaceae</taxon>
        <taxon>Ostreobium</taxon>
    </lineage>
</organism>
<dbReference type="PROSITE" id="PS50166">
    <property type="entry name" value="IMPORTIN_B_NT"/>
    <property type="match status" value="1"/>
</dbReference>
<dbReference type="Pfam" id="PF03810">
    <property type="entry name" value="IBN_N"/>
    <property type="match status" value="1"/>
</dbReference>
<evidence type="ECO:0000256" key="1">
    <source>
        <dbReference type="ARBA" id="ARBA00004123"/>
    </source>
</evidence>
<dbReference type="InterPro" id="IPR005043">
    <property type="entry name" value="XPO2_C"/>
</dbReference>
<dbReference type="PANTHER" id="PTHR10997:SF8">
    <property type="entry name" value="EXPORTIN-2"/>
    <property type="match status" value="1"/>
</dbReference>
<evidence type="ECO:0000256" key="2">
    <source>
        <dbReference type="ARBA" id="ARBA00004496"/>
    </source>
</evidence>
<gene>
    <name evidence="9" type="ORF">OSTQU699_LOCUS3051</name>
</gene>
<comment type="caution">
    <text evidence="9">The sequence shown here is derived from an EMBL/GenBank/DDBJ whole genome shotgun (WGS) entry which is preliminary data.</text>
</comment>
<evidence type="ECO:0000313" key="9">
    <source>
        <dbReference type="EMBL" id="CAD7697690.1"/>
    </source>
</evidence>
<comment type="similarity">
    <text evidence="3">Belongs to the XPO2/CSE1 family.</text>
</comment>
<keyword evidence="5" id="KW-0963">Cytoplasm</keyword>
<dbReference type="GO" id="GO:0006606">
    <property type="term" value="P:protein import into nucleus"/>
    <property type="evidence" value="ECO:0007669"/>
    <property type="project" value="TreeGrafter"/>
</dbReference>
<dbReference type="InterPro" id="IPR013713">
    <property type="entry name" value="XPO2_central"/>
</dbReference>
<dbReference type="InterPro" id="IPR001494">
    <property type="entry name" value="Importin-beta_N"/>
</dbReference>
<dbReference type="GO" id="GO:0005635">
    <property type="term" value="C:nuclear envelope"/>
    <property type="evidence" value="ECO:0007669"/>
    <property type="project" value="TreeGrafter"/>
</dbReference>
<reference evidence="9" key="1">
    <citation type="submission" date="2020-12" db="EMBL/GenBank/DDBJ databases">
        <authorList>
            <person name="Iha C."/>
        </authorList>
    </citation>
    <scope>NUCLEOTIDE SEQUENCE</scope>
</reference>
<dbReference type="GO" id="GO:0005049">
    <property type="term" value="F:nuclear export signal receptor activity"/>
    <property type="evidence" value="ECO:0007669"/>
    <property type="project" value="TreeGrafter"/>
</dbReference>
<sequence length="964" mass="108484">MDVQALAVVFQETLHHQKEIRRKAEAQLEIGSKQQGFGVAVLKVVLAEQVSLEVRVAAAVCFKNHVKYHWEQKETDDCPMQEPEKAECRSHIVNLMLSAPPLVRSQLSEALSIISGVDFPNRWPTLLPELTQKLQTRDVNTWHGVLATANSVFKRFRGVYMTDAVSQDLELSQKFFLKPLLAIMKDLAPQAKLYQQTPDALKVVMSCIRLCCRIFYSLNTLGLTEAMDQDLGLWMAEFLQYLDYDNPVLIERDDEKESAQDGVKSAICQNINLLTEICEDDFDPYLIQFGTAVWNLLLKVTPKQGQDNLAMHAIEFLTTVAKSEQSAAKLFQAENVISQICEHVIMPNLRLRDSDEELFDMNPVDYIQRDTEGSDSGTRRRAASDLVRALTDRFPKVVTQLFSSYVNGLLQEHAANPKANWKAKDCAIYLVVALTVKGKTEAQGATSTNELVPLLAFFQEQIVPELEAASGIDEQPILKSDALKFVTTFRSQIPKDALLKMLPSLINLLGASAFVVHSYAATAIERLLAQKEAGRTRFTPEELDPVLQNLLERLFAAFELPESSENQYVMRCIMRVIVFEGPKISPAALVCLNLMSKKLVAVCRNPRVPGFNHYLFESIAALIRHSSAADINILDKVQETLFPPFEFVLQQDVQELHPYIFQIFAQIIGLRNPPLPPVFMTIFPPLLDHTFWEQNGNVPALVRLLQAYFTKAAAQVIDGGRLESILGVFQKLLSSKQLDHHGFYILNAIFEHLPISPLEKYIHTIWTMLFSRLMKSKTTKYVKSFLVFMALFICKHGPVKVMETIENVQQGLYKMILEQVWLPSLMWIRGDQEEKLCAVALIRSMCEVPLLMEAEYDGLWGRLLEVLAAFLEGKGTNGHTEVADPLEEEPQGYSAAFSQLANVTLPDTDPCAEVKDAKQFLAQSLSQLNRTAPGRISRAMQASMKPEVQERLKAYFGAMGVAIS</sequence>
<evidence type="ECO:0000259" key="8">
    <source>
        <dbReference type="PROSITE" id="PS50166"/>
    </source>
</evidence>
<evidence type="ECO:0000313" key="10">
    <source>
        <dbReference type="Proteomes" id="UP000708148"/>
    </source>
</evidence>
<accession>A0A8S1IR20</accession>
<evidence type="ECO:0000256" key="6">
    <source>
        <dbReference type="ARBA" id="ARBA00022927"/>
    </source>
</evidence>
<name>A0A8S1IR20_9CHLO</name>
<dbReference type="GO" id="GO:0031267">
    <property type="term" value="F:small GTPase binding"/>
    <property type="evidence" value="ECO:0007669"/>
    <property type="project" value="InterPro"/>
</dbReference>
<dbReference type="FunFam" id="1.25.10.10:FF:000507">
    <property type="entry name" value="Exportin-2"/>
    <property type="match status" value="1"/>
</dbReference>
<proteinExistence type="inferred from homology"/>
<evidence type="ECO:0000256" key="4">
    <source>
        <dbReference type="ARBA" id="ARBA00022448"/>
    </source>
</evidence>
<feature type="domain" description="Importin N-terminal" evidence="8">
    <location>
        <begin position="24"/>
        <end position="98"/>
    </location>
</feature>
<dbReference type="Pfam" id="PF08506">
    <property type="entry name" value="Cse1"/>
    <property type="match status" value="1"/>
</dbReference>
<dbReference type="GO" id="GO:0005829">
    <property type="term" value="C:cytosol"/>
    <property type="evidence" value="ECO:0007669"/>
    <property type="project" value="TreeGrafter"/>
</dbReference>
<keyword evidence="10" id="KW-1185">Reference proteome</keyword>
<dbReference type="AlphaFoldDB" id="A0A8S1IR20"/>
<keyword evidence="6" id="KW-0653">Protein transport</keyword>
<dbReference type="InterPro" id="IPR011989">
    <property type="entry name" value="ARM-like"/>
</dbReference>
<keyword evidence="7" id="KW-0539">Nucleus</keyword>
<dbReference type="OrthoDB" id="3268246at2759"/>
<protein>
    <recommendedName>
        <fullName evidence="8">Importin N-terminal domain-containing protein</fullName>
    </recommendedName>
</protein>